<accession>A0A4U0SIL2</accession>
<evidence type="ECO:0000313" key="2">
    <source>
        <dbReference type="Proteomes" id="UP000305778"/>
    </source>
</evidence>
<sequence length="77" mass="8217">MAGAAGGRGFAVSAVCTWCRKSTRAPVAVGIVERGTGPSGTTYACPACKTRRRIIPMADWKHVGDGWPQFYPGPKHR</sequence>
<dbReference type="OrthoDB" id="4328863at2"/>
<reference evidence="1 2" key="1">
    <citation type="submission" date="2019-04" db="EMBL/GenBank/DDBJ databases">
        <title>Streptomyces oryziradicis sp. nov., a novel actinomycete isolated from rhizosphere soil of rice (Oryza sativa L.).</title>
        <authorList>
            <person name="Li C."/>
        </authorList>
    </citation>
    <scope>NUCLEOTIDE SEQUENCE [LARGE SCALE GENOMIC DNA]</scope>
    <source>
        <strain evidence="1 2">NEAU-C40</strain>
    </source>
</reference>
<dbReference type="Proteomes" id="UP000305778">
    <property type="component" value="Unassembled WGS sequence"/>
</dbReference>
<comment type="caution">
    <text evidence="1">The sequence shown here is derived from an EMBL/GenBank/DDBJ whole genome shotgun (WGS) entry which is preliminary data.</text>
</comment>
<dbReference type="AlphaFoldDB" id="A0A4U0SIL2"/>
<name>A0A4U0SIL2_9ACTN</name>
<protein>
    <submittedName>
        <fullName evidence="1">Uncharacterized protein</fullName>
    </submittedName>
</protein>
<evidence type="ECO:0000313" key="1">
    <source>
        <dbReference type="EMBL" id="TKA00115.1"/>
    </source>
</evidence>
<keyword evidence="2" id="KW-1185">Reference proteome</keyword>
<gene>
    <name evidence="1" type="ORF">FCI23_43600</name>
</gene>
<proteinExistence type="predicted"/>
<dbReference type="EMBL" id="SUMC01000090">
    <property type="protein sequence ID" value="TKA00115.1"/>
    <property type="molecule type" value="Genomic_DNA"/>
</dbReference>
<organism evidence="1 2">
    <name type="scientific">Actinacidiphila oryziradicis</name>
    <dbReference type="NCBI Taxonomy" id="2571141"/>
    <lineage>
        <taxon>Bacteria</taxon>
        <taxon>Bacillati</taxon>
        <taxon>Actinomycetota</taxon>
        <taxon>Actinomycetes</taxon>
        <taxon>Kitasatosporales</taxon>
        <taxon>Streptomycetaceae</taxon>
        <taxon>Actinacidiphila</taxon>
    </lineage>
</organism>